<dbReference type="EMBL" id="HACM01011428">
    <property type="protein sequence ID" value="CRZ11870.1"/>
    <property type="molecule type" value="Transcribed_RNA"/>
</dbReference>
<dbReference type="Gene3D" id="3.30.428.10">
    <property type="entry name" value="HIT-like"/>
    <property type="match status" value="1"/>
</dbReference>
<evidence type="ECO:0000256" key="2">
    <source>
        <dbReference type="ARBA" id="ARBA00022723"/>
    </source>
</evidence>
<evidence type="ECO:0000313" key="8">
    <source>
        <dbReference type="EMBL" id="CRZ11870.1"/>
    </source>
</evidence>
<dbReference type="GO" id="GO:0000012">
    <property type="term" value="P:single strand break repair"/>
    <property type="evidence" value="ECO:0007669"/>
    <property type="project" value="TreeGrafter"/>
</dbReference>
<feature type="short sequence motif" description="Histidine triad motif" evidence="6">
    <location>
        <begin position="96"/>
        <end position="100"/>
    </location>
</feature>
<keyword evidence="5" id="KW-0539">Nucleus</keyword>
<dbReference type="PROSITE" id="PS51084">
    <property type="entry name" value="HIT_2"/>
    <property type="match status" value="1"/>
</dbReference>
<accession>A0A0H5RCB2</accession>
<evidence type="ECO:0000259" key="7">
    <source>
        <dbReference type="PROSITE" id="PS51084"/>
    </source>
</evidence>
<evidence type="ECO:0000256" key="6">
    <source>
        <dbReference type="PROSITE-ProRule" id="PRU00464"/>
    </source>
</evidence>
<dbReference type="GO" id="GO:0046872">
    <property type="term" value="F:metal ion binding"/>
    <property type="evidence" value="ECO:0007669"/>
    <property type="project" value="UniProtKB-KW"/>
</dbReference>
<dbReference type="InterPro" id="IPR036265">
    <property type="entry name" value="HIT-like_sf"/>
</dbReference>
<dbReference type="GO" id="GO:1990165">
    <property type="term" value="F:single-strand break-containing DNA binding"/>
    <property type="evidence" value="ECO:0007669"/>
    <property type="project" value="TreeGrafter"/>
</dbReference>
<dbReference type="GO" id="GO:0033699">
    <property type="term" value="F:DNA 5'-adenosine monophosphate hydrolase activity"/>
    <property type="evidence" value="ECO:0007669"/>
    <property type="project" value="TreeGrafter"/>
</dbReference>
<dbReference type="InterPro" id="IPR011146">
    <property type="entry name" value="HIT-like"/>
</dbReference>
<dbReference type="PANTHER" id="PTHR12486:SF4">
    <property type="entry name" value="APRATAXIN"/>
    <property type="match status" value="1"/>
</dbReference>
<reference evidence="8" key="1">
    <citation type="submission" date="2015-04" db="EMBL/GenBank/DDBJ databases">
        <title>The genome sequence of the plant pathogenic Rhizarian Plasmodiophora brassicae reveals insights in its biotrophic life cycle and the origin of chitin synthesis.</title>
        <authorList>
            <person name="Schwelm A."/>
            <person name="Fogelqvist J."/>
            <person name="Knaust A."/>
            <person name="Julke S."/>
            <person name="Lilja T."/>
            <person name="Dhandapani V."/>
            <person name="Bonilla-Rosso G."/>
            <person name="Karlsson M."/>
            <person name="Shevchenko A."/>
            <person name="Choi S.R."/>
            <person name="Kim H.G."/>
            <person name="Park J.Y."/>
            <person name="Lim Y.P."/>
            <person name="Ludwig-Muller J."/>
            <person name="Dixelius C."/>
        </authorList>
    </citation>
    <scope>NUCLEOTIDE SEQUENCE</scope>
    <source>
        <tissue evidence="8">Potato root galls</tissue>
    </source>
</reference>
<name>A0A0H5RCB2_9EUKA</name>
<dbReference type="PANTHER" id="PTHR12486">
    <property type="entry name" value="APRATAXIN-RELATED"/>
    <property type="match status" value="1"/>
</dbReference>
<comment type="subcellular location">
    <subcellularLocation>
        <location evidence="1">Nucleus</location>
    </subcellularLocation>
</comment>
<keyword evidence="4" id="KW-0238">DNA-binding</keyword>
<evidence type="ECO:0000256" key="3">
    <source>
        <dbReference type="ARBA" id="ARBA00022833"/>
    </source>
</evidence>
<dbReference type="AlphaFoldDB" id="A0A0H5RCB2"/>
<keyword evidence="3" id="KW-0862">Zinc</keyword>
<dbReference type="GO" id="GO:0003697">
    <property type="term" value="F:single-stranded DNA binding"/>
    <property type="evidence" value="ECO:0007669"/>
    <property type="project" value="TreeGrafter"/>
</dbReference>
<dbReference type="Pfam" id="PF11969">
    <property type="entry name" value="DcpS_C"/>
    <property type="match status" value="1"/>
</dbReference>
<evidence type="ECO:0000256" key="1">
    <source>
        <dbReference type="ARBA" id="ARBA00004123"/>
    </source>
</evidence>
<protein>
    <recommendedName>
        <fullName evidence="7">HIT domain-containing protein</fullName>
    </recommendedName>
</protein>
<feature type="domain" description="HIT" evidence="7">
    <location>
        <begin position="2"/>
        <end position="111"/>
    </location>
</feature>
<dbReference type="SUPFAM" id="SSF54197">
    <property type="entry name" value="HIT-like"/>
    <property type="match status" value="1"/>
</dbReference>
<dbReference type="InterPro" id="IPR032566">
    <property type="entry name" value="Znf-C2HE"/>
</dbReference>
<dbReference type="FunFam" id="3.30.428.10:FF:000004">
    <property type="entry name" value="aprataxin isoform X2"/>
    <property type="match status" value="1"/>
</dbReference>
<feature type="non-terminal residue" evidence="8">
    <location>
        <position position="1"/>
    </location>
</feature>
<dbReference type="GO" id="GO:0030983">
    <property type="term" value="F:mismatched DNA binding"/>
    <property type="evidence" value="ECO:0007669"/>
    <property type="project" value="TreeGrafter"/>
</dbReference>
<evidence type="ECO:0000256" key="4">
    <source>
        <dbReference type="ARBA" id="ARBA00023125"/>
    </source>
</evidence>
<evidence type="ECO:0000256" key="5">
    <source>
        <dbReference type="ARBA" id="ARBA00023242"/>
    </source>
</evidence>
<dbReference type="GO" id="GO:0003725">
    <property type="term" value="F:double-stranded RNA binding"/>
    <property type="evidence" value="ECO:0007669"/>
    <property type="project" value="TreeGrafter"/>
</dbReference>
<organism evidence="8">
    <name type="scientific">Spongospora subterranea</name>
    <dbReference type="NCBI Taxonomy" id="70186"/>
    <lineage>
        <taxon>Eukaryota</taxon>
        <taxon>Sar</taxon>
        <taxon>Rhizaria</taxon>
        <taxon>Endomyxa</taxon>
        <taxon>Phytomyxea</taxon>
        <taxon>Plasmodiophorida</taxon>
        <taxon>Plasmodiophoridae</taxon>
        <taxon>Spongospora</taxon>
    </lineage>
</organism>
<dbReference type="Pfam" id="PF16278">
    <property type="entry name" value="zf-C2HE"/>
    <property type="match status" value="1"/>
</dbReference>
<keyword evidence="2" id="KW-0479">Metal-binding</keyword>
<sequence length="183" mass="20932">ALRQICAQPERHAPAIYSMDQGNMAIYDRFPKARVHMVILPREYLPGIGRLTAQDLPIVHSLIRYGDQTAKQLVGDGVLAPDDFMIGFHAIPSLDHLHMHLISRDLESSFIKNKKHWNSFTTSFFLSPEFVLDRLRNDGNLKLDHVYYEGLLKAPLSCHKCHEVQRNLPALKAHIVICKRRSS</sequence>
<proteinExistence type="predicted"/>
<dbReference type="GO" id="GO:0005634">
    <property type="term" value="C:nucleus"/>
    <property type="evidence" value="ECO:0007669"/>
    <property type="project" value="UniProtKB-SubCell"/>
</dbReference>